<name>A0A6M9PMW4_9BURK</name>
<keyword evidence="1" id="KW-1133">Transmembrane helix</keyword>
<dbReference type="KEGG" id="pani:DCO16_01645"/>
<protein>
    <recommendedName>
        <fullName evidence="4">Phytanoyl-CoA dioxygenase (PhyH)</fullName>
    </recommendedName>
</protein>
<keyword evidence="1" id="KW-0812">Transmembrane</keyword>
<dbReference type="SUPFAM" id="SSF51197">
    <property type="entry name" value="Clavaminate synthase-like"/>
    <property type="match status" value="1"/>
</dbReference>
<evidence type="ECO:0000313" key="3">
    <source>
        <dbReference type="Proteomes" id="UP000500806"/>
    </source>
</evidence>
<dbReference type="Proteomes" id="UP000500806">
    <property type="component" value="Chromosome"/>
</dbReference>
<dbReference type="AlphaFoldDB" id="A0A6M9PMW4"/>
<organism evidence="2 3">
    <name type="scientific">Polynucleobacter antarcticus</name>
    <dbReference type="NCBI Taxonomy" id="1743162"/>
    <lineage>
        <taxon>Bacteria</taxon>
        <taxon>Pseudomonadati</taxon>
        <taxon>Pseudomonadota</taxon>
        <taxon>Betaproteobacteria</taxon>
        <taxon>Burkholderiales</taxon>
        <taxon>Burkholderiaceae</taxon>
        <taxon>Polynucleobacter</taxon>
    </lineage>
</organism>
<feature type="transmembrane region" description="Helical" evidence="1">
    <location>
        <begin position="12"/>
        <end position="32"/>
    </location>
</feature>
<evidence type="ECO:0000313" key="2">
    <source>
        <dbReference type="EMBL" id="QKM61899.1"/>
    </source>
</evidence>
<keyword evidence="3" id="KW-1185">Reference proteome</keyword>
<evidence type="ECO:0008006" key="4">
    <source>
        <dbReference type="Google" id="ProtNLM"/>
    </source>
</evidence>
<proteinExistence type="predicted"/>
<keyword evidence="1" id="KW-0472">Membrane</keyword>
<reference evidence="2 3" key="1">
    <citation type="submission" date="2018-04" db="EMBL/GenBank/DDBJ databases">
        <title>Polynucleobacter sp. LimPoW16 genome.</title>
        <authorList>
            <person name="Hahn M.W."/>
        </authorList>
    </citation>
    <scope>NUCLEOTIDE SEQUENCE [LARGE SCALE GENOMIC DNA]</scope>
    <source>
        <strain evidence="2 3">LimPoW16</strain>
    </source>
</reference>
<sequence>MYLPIKKSIFNSTLSLGYAISIGIPIMLLGYCKDKIALNRNMNDVIFNDLRLFGLHKFPDLVPSAEVKVLLEDFENLKRSTVVDVSGQLSGRIFSHGILSPLLGKYAEIIKPHAIKFFNTEQVKVEISYYQESYPQRDLESVPGGDFHVDDNKANLKYFIYLSDVNEESGPFSCVPSTGSWKLRNSILRGVLWELTKNRKYLYDFLISHSGCSKNEKKILGISGTHFLVDTTSMHRASPVLIGLRRVAVISFNRGNQTSQNGGKGWMLQKKLA</sequence>
<evidence type="ECO:0000256" key="1">
    <source>
        <dbReference type="SAM" id="Phobius"/>
    </source>
</evidence>
<dbReference type="EMBL" id="CP028941">
    <property type="protein sequence ID" value="QKM61899.1"/>
    <property type="molecule type" value="Genomic_DNA"/>
</dbReference>
<dbReference type="RefSeq" id="WP_173942051.1">
    <property type="nucleotide sequence ID" value="NZ_CP028941.1"/>
</dbReference>
<accession>A0A6M9PMW4</accession>
<gene>
    <name evidence="2" type="ORF">DCO16_01645</name>
</gene>